<gene>
    <name evidence="1" type="ORF">HPB47_011773</name>
</gene>
<dbReference type="Proteomes" id="UP000805193">
    <property type="component" value="Unassembled WGS sequence"/>
</dbReference>
<evidence type="ECO:0000313" key="2">
    <source>
        <dbReference type="Proteomes" id="UP000805193"/>
    </source>
</evidence>
<sequence>MPTSQAEKAKKRGKRDKAAVECEGCEKWVDISETPFESCTEAENSTYKCTECKENETGSGDPDTEQEGQTTGGQTQGGQHRNYKQALMRQRTDPDDRKKKQDEEKMMDKRVLVGAEETLQHVILECTGLQPEVPCGGDMAVALGFREIDEEGSDHSGDRGDKGDDGADSSGGRSPRPIPVEASVRPGPSVAAAAWRFARTDGNPFMRSVIVKRRSLGGRIALAVVVVYARYGRRRGLTGAGPTAVATAARRPISLHGGASAARRWDHGCGKAIGYATAAHACAPVPLLPLLLGAHDRRVGLKIVAAVSSVGGPAACLTLASPVPVPGRPWADVRDATETAGAAEDGRPAHALYLDGDPLAAGAHHRCSRRWRSPSVCPARGTPPSSPGPSLTPR</sequence>
<dbReference type="EMBL" id="JABSTQ010011462">
    <property type="protein sequence ID" value="KAG0411086.1"/>
    <property type="molecule type" value="Genomic_DNA"/>
</dbReference>
<proteinExistence type="predicted"/>
<name>A0AC60NVA5_IXOPE</name>
<keyword evidence="2" id="KW-1185">Reference proteome</keyword>
<comment type="caution">
    <text evidence="1">The sequence shown here is derived from an EMBL/GenBank/DDBJ whole genome shotgun (WGS) entry which is preliminary data.</text>
</comment>
<organism evidence="1 2">
    <name type="scientific">Ixodes persulcatus</name>
    <name type="common">Taiga tick</name>
    <dbReference type="NCBI Taxonomy" id="34615"/>
    <lineage>
        <taxon>Eukaryota</taxon>
        <taxon>Metazoa</taxon>
        <taxon>Ecdysozoa</taxon>
        <taxon>Arthropoda</taxon>
        <taxon>Chelicerata</taxon>
        <taxon>Arachnida</taxon>
        <taxon>Acari</taxon>
        <taxon>Parasitiformes</taxon>
        <taxon>Ixodida</taxon>
        <taxon>Ixodoidea</taxon>
        <taxon>Ixodidae</taxon>
        <taxon>Ixodinae</taxon>
        <taxon>Ixodes</taxon>
    </lineage>
</organism>
<protein>
    <submittedName>
        <fullName evidence="1">Uncharacterized protein</fullName>
    </submittedName>
</protein>
<reference evidence="1 2" key="1">
    <citation type="journal article" date="2020" name="Cell">
        <title>Large-Scale Comparative Analyses of Tick Genomes Elucidate Their Genetic Diversity and Vector Capacities.</title>
        <authorList>
            <consortium name="Tick Genome and Microbiome Consortium (TIGMIC)"/>
            <person name="Jia N."/>
            <person name="Wang J."/>
            <person name="Shi W."/>
            <person name="Du L."/>
            <person name="Sun Y."/>
            <person name="Zhan W."/>
            <person name="Jiang J.F."/>
            <person name="Wang Q."/>
            <person name="Zhang B."/>
            <person name="Ji P."/>
            <person name="Bell-Sakyi L."/>
            <person name="Cui X.M."/>
            <person name="Yuan T.T."/>
            <person name="Jiang B.G."/>
            <person name="Yang W.F."/>
            <person name="Lam T.T."/>
            <person name="Chang Q.C."/>
            <person name="Ding S.J."/>
            <person name="Wang X.J."/>
            <person name="Zhu J.G."/>
            <person name="Ruan X.D."/>
            <person name="Zhao L."/>
            <person name="Wei J.T."/>
            <person name="Ye R.Z."/>
            <person name="Que T.C."/>
            <person name="Du C.H."/>
            <person name="Zhou Y.H."/>
            <person name="Cheng J.X."/>
            <person name="Dai P.F."/>
            <person name="Guo W.B."/>
            <person name="Han X.H."/>
            <person name="Huang E.J."/>
            <person name="Li L.F."/>
            <person name="Wei W."/>
            <person name="Gao Y.C."/>
            <person name="Liu J.Z."/>
            <person name="Shao H.Z."/>
            <person name="Wang X."/>
            <person name="Wang C.C."/>
            <person name="Yang T.C."/>
            <person name="Huo Q.B."/>
            <person name="Li W."/>
            <person name="Chen H.Y."/>
            <person name="Chen S.E."/>
            <person name="Zhou L.G."/>
            <person name="Ni X.B."/>
            <person name="Tian J.H."/>
            <person name="Sheng Y."/>
            <person name="Liu T."/>
            <person name="Pan Y.S."/>
            <person name="Xia L.Y."/>
            <person name="Li J."/>
            <person name="Zhao F."/>
            <person name="Cao W.C."/>
        </authorList>
    </citation>
    <scope>NUCLEOTIDE SEQUENCE [LARGE SCALE GENOMIC DNA]</scope>
    <source>
        <strain evidence="1">Iper-2018</strain>
    </source>
</reference>
<accession>A0AC60NVA5</accession>
<evidence type="ECO:0000313" key="1">
    <source>
        <dbReference type="EMBL" id="KAG0411086.1"/>
    </source>
</evidence>